<dbReference type="KEGG" id="mhz:Metho_1224"/>
<organism evidence="1 2">
    <name type="scientific">Methanomethylovorans hollandica (strain DSM 15978 / NBRC 107637 / DMS1)</name>
    <dbReference type="NCBI Taxonomy" id="867904"/>
    <lineage>
        <taxon>Archaea</taxon>
        <taxon>Methanobacteriati</taxon>
        <taxon>Methanobacteriota</taxon>
        <taxon>Stenosarchaea group</taxon>
        <taxon>Methanomicrobia</taxon>
        <taxon>Methanosarcinales</taxon>
        <taxon>Methanosarcinaceae</taxon>
        <taxon>Methanomethylovorans</taxon>
    </lineage>
</organism>
<name>L0KZN6_METHD</name>
<protein>
    <submittedName>
        <fullName evidence="1">Uncharacterized protein</fullName>
    </submittedName>
</protein>
<sequence length="132" mass="14345">MAMCTVADVKAIVSPKTVTDAEITSIIALVSGDIAADTGASTSSTDSTLVRACIHYSAAITLQRMKYTGELASQRQIGDSMRSNNVDAQIAYHNEKAQYFINKYVSANYDEYTIISGRIGIGEVDNEVLYEY</sequence>
<dbReference type="Proteomes" id="UP000010866">
    <property type="component" value="Chromosome"/>
</dbReference>
<dbReference type="STRING" id="867904.Metho_1224"/>
<dbReference type="EMBL" id="CP003362">
    <property type="protein sequence ID" value="AGB49454.1"/>
    <property type="molecule type" value="Genomic_DNA"/>
</dbReference>
<evidence type="ECO:0000313" key="2">
    <source>
        <dbReference type="Proteomes" id="UP000010866"/>
    </source>
</evidence>
<dbReference type="GeneID" id="14407033"/>
<proteinExistence type="predicted"/>
<keyword evidence="2" id="KW-1185">Reference proteome</keyword>
<dbReference type="RefSeq" id="WP_015324620.1">
    <property type="nucleotide sequence ID" value="NC_019977.1"/>
</dbReference>
<dbReference type="HOGENOM" id="CLU_1912346_0_0_2"/>
<gene>
    <name evidence="1" type="ordered locus">Metho_1224</name>
</gene>
<accession>L0KZN6</accession>
<evidence type="ECO:0000313" key="1">
    <source>
        <dbReference type="EMBL" id="AGB49454.1"/>
    </source>
</evidence>
<dbReference type="AlphaFoldDB" id="L0KZN6"/>
<reference evidence="2" key="1">
    <citation type="submission" date="2012-02" db="EMBL/GenBank/DDBJ databases">
        <title>Complete sequence of chromosome of Methanomethylovorans hollandica DSM 15978.</title>
        <authorList>
            <person name="Lucas S."/>
            <person name="Copeland A."/>
            <person name="Lapidus A."/>
            <person name="Glavina del Rio T."/>
            <person name="Dalin E."/>
            <person name="Tice H."/>
            <person name="Bruce D."/>
            <person name="Goodwin L."/>
            <person name="Pitluck S."/>
            <person name="Peters L."/>
            <person name="Mikhailova N."/>
            <person name="Held B."/>
            <person name="Kyrpides N."/>
            <person name="Mavromatis K."/>
            <person name="Ivanova N."/>
            <person name="Brettin T."/>
            <person name="Detter J.C."/>
            <person name="Han C."/>
            <person name="Larimer F."/>
            <person name="Land M."/>
            <person name="Hauser L."/>
            <person name="Markowitz V."/>
            <person name="Cheng J.-F."/>
            <person name="Hugenholtz P."/>
            <person name="Woyke T."/>
            <person name="Wu D."/>
            <person name="Spring S."/>
            <person name="Schroeder M."/>
            <person name="Brambilla E."/>
            <person name="Klenk H.-P."/>
            <person name="Eisen J.A."/>
        </authorList>
    </citation>
    <scope>NUCLEOTIDE SEQUENCE [LARGE SCALE GENOMIC DNA]</scope>
    <source>
        <strain evidence="2">DSM 15978 / NBRC 107637 / DMS1</strain>
    </source>
</reference>